<sequence length="365" mass="39544">MRILDLFVVASMPITEVLLITALGLYLALENVDIVGDSARKHMNKVVFFVFNPALVGSNLAKTVWFMPVNVLISFLLGSALGWVVVRVTKPPKHLKGLSIGSSSAGNIGNKLIIIITAICKEKGSPFGAPDACHTYGMAYSLLSLAFVIKCHLFPNCQLGAIFLWSYVYNVVRISTRDGTETAARDEFNGEASVREPLLPSSDCSPMHSVDEMRISSWIKDRLISTLSKINLPALLAPSTIGAIVGFVIGVIGPTWKLLISNDAPFHVIEDSAYLLGEAAIPTTTLILGANLLQGLKGSAIQLRIVFGIEAVRFIFVPLLGIFIVKGAVHLGILKFDPLFQFVLLLQYAIPPAMNIGPKKQELFS</sequence>
<feature type="transmembrane region" description="Helical" evidence="10">
    <location>
        <begin position="7"/>
        <end position="29"/>
    </location>
</feature>
<dbReference type="EMBL" id="JBDFQZ010000006">
    <property type="protein sequence ID" value="KAK9713388.1"/>
    <property type="molecule type" value="Genomic_DNA"/>
</dbReference>
<dbReference type="Pfam" id="PF03547">
    <property type="entry name" value="Mem_trans"/>
    <property type="match status" value="1"/>
</dbReference>
<keyword evidence="4" id="KW-0256">Endoplasmic reticulum</keyword>
<evidence type="ECO:0000256" key="7">
    <source>
        <dbReference type="ARBA" id="ARBA00023294"/>
    </source>
</evidence>
<evidence type="ECO:0000256" key="2">
    <source>
        <dbReference type="ARBA" id="ARBA00022448"/>
    </source>
</evidence>
<evidence type="ECO:0000256" key="9">
    <source>
        <dbReference type="ARBA" id="ARBA00025752"/>
    </source>
</evidence>
<name>A0AAW1K8V3_SAPOF</name>
<evidence type="ECO:0000256" key="6">
    <source>
        <dbReference type="ARBA" id="ARBA00023136"/>
    </source>
</evidence>
<evidence type="ECO:0000256" key="5">
    <source>
        <dbReference type="ARBA" id="ARBA00022989"/>
    </source>
</evidence>
<dbReference type="InterPro" id="IPR045033">
    <property type="entry name" value="PILS1/3/4/5/7"/>
</dbReference>
<evidence type="ECO:0008006" key="13">
    <source>
        <dbReference type="Google" id="ProtNLM"/>
    </source>
</evidence>
<evidence type="ECO:0000313" key="11">
    <source>
        <dbReference type="EMBL" id="KAK9713388.1"/>
    </source>
</evidence>
<organism evidence="11 12">
    <name type="scientific">Saponaria officinalis</name>
    <name type="common">Common soapwort</name>
    <name type="synonym">Lychnis saponaria</name>
    <dbReference type="NCBI Taxonomy" id="3572"/>
    <lineage>
        <taxon>Eukaryota</taxon>
        <taxon>Viridiplantae</taxon>
        <taxon>Streptophyta</taxon>
        <taxon>Embryophyta</taxon>
        <taxon>Tracheophyta</taxon>
        <taxon>Spermatophyta</taxon>
        <taxon>Magnoliopsida</taxon>
        <taxon>eudicotyledons</taxon>
        <taxon>Gunneridae</taxon>
        <taxon>Pentapetalae</taxon>
        <taxon>Caryophyllales</taxon>
        <taxon>Caryophyllaceae</taxon>
        <taxon>Caryophylleae</taxon>
        <taxon>Saponaria</taxon>
    </lineage>
</organism>
<dbReference type="AlphaFoldDB" id="A0AAW1K8V3"/>
<evidence type="ECO:0000256" key="10">
    <source>
        <dbReference type="SAM" id="Phobius"/>
    </source>
</evidence>
<proteinExistence type="inferred from homology"/>
<evidence type="ECO:0000256" key="4">
    <source>
        <dbReference type="ARBA" id="ARBA00022824"/>
    </source>
</evidence>
<comment type="subcellular location">
    <subcellularLocation>
        <location evidence="1">Endoplasmic reticulum membrane</location>
        <topology evidence="1">Multi-pass membrane protein</topology>
    </subcellularLocation>
</comment>
<keyword evidence="2" id="KW-0813">Transport</keyword>
<protein>
    <recommendedName>
        <fullName evidence="13">Auxin efflux carrier</fullName>
    </recommendedName>
</protein>
<feature type="transmembrane region" description="Helical" evidence="10">
    <location>
        <begin position="273"/>
        <end position="293"/>
    </location>
</feature>
<dbReference type="PANTHER" id="PTHR31651:SF33">
    <property type="entry name" value="PROTEIN PIN-LIKES 1"/>
    <property type="match status" value="1"/>
</dbReference>
<dbReference type="GO" id="GO:0009734">
    <property type="term" value="P:auxin-activated signaling pathway"/>
    <property type="evidence" value="ECO:0007669"/>
    <property type="project" value="UniProtKB-KW"/>
</dbReference>
<keyword evidence="6 10" id="KW-0472">Membrane</keyword>
<keyword evidence="3 10" id="KW-0812">Transmembrane</keyword>
<reference evidence="11" key="1">
    <citation type="submission" date="2024-03" db="EMBL/GenBank/DDBJ databases">
        <title>WGS assembly of Saponaria officinalis var. Norfolk2.</title>
        <authorList>
            <person name="Jenkins J."/>
            <person name="Shu S."/>
            <person name="Grimwood J."/>
            <person name="Barry K."/>
            <person name="Goodstein D."/>
            <person name="Schmutz J."/>
            <person name="Leebens-Mack J."/>
            <person name="Osbourn A."/>
        </authorList>
    </citation>
    <scope>NUCLEOTIDE SEQUENCE [LARGE SCALE GENOMIC DNA]</scope>
    <source>
        <strain evidence="11">JIC</strain>
    </source>
</reference>
<comment type="caution">
    <text evidence="11">The sequence shown here is derived from an EMBL/GenBank/DDBJ whole genome shotgun (WGS) entry which is preliminary data.</text>
</comment>
<feature type="transmembrane region" description="Helical" evidence="10">
    <location>
        <begin position="65"/>
        <end position="86"/>
    </location>
</feature>
<keyword evidence="7" id="KW-0927">Auxin signaling pathway</keyword>
<keyword evidence="12" id="KW-1185">Reference proteome</keyword>
<gene>
    <name evidence="11" type="ORF">RND81_06G024200</name>
</gene>
<feature type="transmembrane region" description="Helical" evidence="10">
    <location>
        <begin position="230"/>
        <end position="253"/>
    </location>
</feature>
<keyword evidence="5 10" id="KW-1133">Transmembrane helix</keyword>
<comment type="similarity">
    <text evidence="9">Belongs to the auxin efflux carrier (TC 2.A.69.2) family.</text>
</comment>
<dbReference type="InterPro" id="IPR004776">
    <property type="entry name" value="Mem_transp_PIN-like"/>
</dbReference>
<evidence type="ECO:0000313" key="12">
    <source>
        <dbReference type="Proteomes" id="UP001443914"/>
    </source>
</evidence>
<dbReference type="GO" id="GO:0005789">
    <property type="term" value="C:endoplasmic reticulum membrane"/>
    <property type="evidence" value="ECO:0007669"/>
    <property type="project" value="UniProtKB-SubCell"/>
</dbReference>
<evidence type="ECO:0000256" key="8">
    <source>
        <dbReference type="ARBA" id="ARBA00025100"/>
    </source>
</evidence>
<evidence type="ECO:0000256" key="3">
    <source>
        <dbReference type="ARBA" id="ARBA00022692"/>
    </source>
</evidence>
<accession>A0AAW1K8V3</accession>
<comment type="function">
    <text evidence="8">Involved in cellular auxin homeostasis by regulating auxin metabolism. Regulates intracellular auxin accumulation at the endoplasmic reticulum and thus auxin availability for nuclear auxin signaling.</text>
</comment>
<dbReference type="Proteomes" id="UP001443914">
    <property type="component" value="Unassembled WGS sequence"/>
</dbReference>
<dbReference type="GO" id="GO:0080162">
    <property type="term" value="P:endoplasmic reticulum to cytosol auxin transport"/>
    <property type="evidence" value="ECO:0007669"/>
    <property type="project" value="InterPro"/>
</dbReference>
<dbReference type="PANTHER" id="PTHR31651">
    <property type="match status" value="1"/>
</dbReference>
<feature type="transmembrane region" description="Helical" evidence="10">
    <location>
        <begin position="314"/>
        <end position="333"/>
    </location>
</feature>
<evidence type="ECO:0000256" key="1">
    <source>
        <dbReference type="ARBA" id="ARBA00004477"/>
    </source>
</evidence>